<dbReference type="Proteomes" id="UP000092445">
    <property type="component" value="Unassembled WGS sequence"/>
</dbReference>
<protein>
    <submittedName>
        <fullName evidence="3">DDE_Tnp_1_7 domain-containing protein</fullName>
    </submittedName>
</protein>
<sequence>MHRLYNSYASPMRGLYNDSASLMHRPCVIYAWTLRYLCIAYVSPMYRLCMGYTTPMHRLFVAYVSPMHRLCIVNGFKKIGAVINLNDNAQRKPVGRPNHDRLHKIRPVVAHLNKLFMSVAPIDRRLFLNEQICSTKSSEEDIKVSRSLYPPKDIRRDGRGHDEER</sequence>
<evidence type="ECO:0000313" key="3">
    <source>
        <dbReference type="EnsemblMetazoa" id="GPAI019308-PA"/>
    </source>
</evidence>
<dbReference type="EnsemblMetazoa" id="GPAI019308-RA">
    <property type="protein sequence ID" value="GPAI019308-PA"/>
    <property type="gene ID" value="GPAI019308"/>
</dbReference>
<feature type="domain" description="PiggyBac transposable element-derived protein" evidence="2">
    <location>
        <begin position="74"/>
        <end position="137"/>
    </location>
</feature>
<dbReference type="InterPro" id="IPR029526">
    <property type="entry name" value="PGBD"/>
</dbReference>
<feature type="compositionally biased region" description="Basic and acidic residues" evidence="1">
    <location>
        <begin position="152"/>
        <end position="165"/>
    </location>
</feature>
<dbReference type="VEuPathDB" id="VectorBase:GPAI019308"/>
<reference evidence="4" key="1">
    <citation type="submission" date="2014-03" db="EMBL/GenBank/DDBJ databases">
        <authorList>
            <person name="Aksoy S."/>
            <person name="Warren W."/>
            <person name="Wilson R.K."/>
        </authorList>
    </citation>
    <scope>NUCLEOTIDE SEQUENCE [LARGE SCALE GENOMIC DNA]</scope>
    <source>
        <strain evidence="4">IAEA</strain>
    </source>
</reference>
<dbReference type="STRING" id="7398.A0A1A9ZMK5"/>
<name>A0A1A9ZMK5_GLOPL</name>
<feature type="region of interest" description="Disordered" evidence="1">
    <location>
        <begin position="140"/>
        <end position="165"/>
    </location>
</feature>
<evidence type="ECO:0000313" key="4">
    <source>
        <dbReference type="Proteomes" id="UP000092445"/>
    </source>
</evidence>
<keyword evidence="4" id="KW-1185">Reference proteome</keyword>
<evidence type="ECO:0000259" key="2">
    <source>
        <dbReference type="Pfam" id="PF13843"/>
    </source>
</evidence>
<accession>A0A1A9ZMK5</accession>
<dbReference type="Pfam" id="PF13843">
    <property type="entry name" value="DDE_Tnp_1_7"/>
    <property type="match status" value="1"/>
</dbReference>
<organism evidence="3 4">
    <name type="scientific">Glossina pallidipes</name>
    <name type="common">Tsetse fly</name>
    <dbReference type="NCBI Taxonomy" id="7398"/>
    <lineage>
        <taxon>Eukaryota</taxon>
        <taxon>Metazoa</taxon>
        <taxon>Ecdysozoa</taxon>
        <taxon>Arthropoda</taxon>
        <taxon>Hexapoda</taxon>
        <taxon>Insecta</taxon>
        <taxon>Pterygota</taxon>
        <taxon>Neoptera</taxon>
        <taxon>Endopterygota</taxon>
        <taxon>Diptera</taxon>
        <taxon>Brachycera</taxon>
        <taxon>Muscomorpha</taxon>
        <taxon>Hippoboscoidea</taxon>
        <taxon>Glossinidae</taxon>
        <taxon>Glossina</taxon>
    </lineage>
</organism>
<evidence type="ECO:0000256" key="1">
    <source>
        <dbReference type="SAM" id="MobiDB-lite"/>
    </source>
</evidence>
<proteinExistence type="predicted"/>
<reference evidence="3" key="2">
    <citation type="submission" date="2020-05" db="UniProtKB">
        <authorList>
            <consortium name="EnsemblMetazoa"/>
        </authorList>
    </citation>
    <scope>IDENTIFICATION</scope>
    <source>
        <strain evidence="3">IAEA</strain>
    </source>
</reference>
<dbReference type="AlphaFoldDB" id="A0A1A9ZMK5"/>